<reference evidence="11" key="1">
    <citation type="journal article" date="2021" name="PeerJ">
        <title>Extensive microbial diversity within the chicken gut microbiome revealed by metagenomics and culture.</title>
        <authorList>
            <person name="Gilroy R."/>
            <person name="Ravi A."/>
            <person name="Getino M."/>
            <person name="Pursley I."/>
            <person name="Horton D.L."/>
            <person name="Alikhan N.F."/>
            <person name="Baker D."/>
            <person name="Gharbi K."/>
            <person name="Hall N."/>
            <person name="Watson M."/>
            <person name="Adriaenssens E.M."/>
            <person name="Foster-Nyarko E."/>
            <person name="Jarju S."/>
            <person name="Secka A."/>
            <person name="Antonio M."/>
            <person name="Oren A."/>
            <person name="Chaudhuri R.R."/>
            <person name="La Ragione R."/>
            <person name="Hildebrand F."/>
            <person name="Pallen M.J."/>
        </authorList>
    </citation>
    <scope>NUCLEOTIDE SEQUENCE</scope>
    <source>
        <strain evidence="11">CHK195-9823</strain>
    </source>
</reference>
<dbReference type="NCBIfam" id="TIGR00550">
    <property type="entry name" value="nadA"/>
    <property type="match status" value="1"/>
</dbReference>
<evidence type="ECO:0000313" key="11">
    <source>
        <dbReference type="EMBL" id="HIV39311.1"/>
    </source>
</evidence>
<reference evidence="11" key="2">
    <citation type="submission" date="2021-04" db="EMBL/GenBank/DDBJ databases">
        <authorList>
            <person name="Gilroy R."/>
        </authorList>
    </citation>
    <scope>NUCLEOTIDE SEQUENCE</scope>
    <source>
        <strain evidence="11">CHK195-9823</strain>
    </source>
</reference>
<dbReference type="GO" id="GO:0034628">
    <property type="term" value="P:'de novo' NAD+ biosynthetic process from L-aspartate"/>
    <property type="evidence" value="ECO:0007669"/>
    <property type="project" value="TreeGrafter"/>
</dbReference>
<dbReference type="InterPro" id="IPR036094">
    <property type="entry name" value="NadA_sf"/>
</dbReference>
<comment type="pathway">
    <text evidence="2">Cofactor biosynthesis; NAD(+) biosynthesis; quinolinate from iminoaspartate: step 1/1.</text>
</comment>
<keyword evidence="7" id="KW-0479">Metal-binding</keyword>
<dbReference type="SUPFAM" id="SSF142754">
    <property type="entry name" value="NadA-like"/>
    <property type="match status" value="1"/>
</dbReference>
<evidence type="ECO:0000256" key="5">
    <source>
        <dbReference type="ARBA" id="ARBA00022642"/>
    </source>
</evidence>
<dbReference type="NCBIfam" id="NF006878">
    <property type="entry name" value="PRK09375.1-2"/>
    <property type="match status" value="1"/>
</dbReference>
<comment type="caution">
    <text evidence="11">The sequence shown here is derived from an EMBL/GenBank/DDBJ whole genome shotgun (WGS) entry which is preliminary data.</text>
</comment>
<gene>
    <name evidence="11" type="primary">nadA</name>
    <name evidence="11" type="ORF">H9747_10010</name>
</gene>
<sequence>MESVKEEIEKLKKEKRAVILAHYYVPGEVQEIADYIGDSYFLSKKARETEAEVILFAGVSFMGESAKILNPERMVLLPDLQADCPMAHMASPEKIREMRNRYEDLAVVCYINSSARLKTLSDVCVTSSNAVDIVKKLPNKNIFFIPDGNLGAYVAAQVPEKNVILNEGYCPVHREITPEDVNKARQDHPGALLLVHPECTAEVVKKADFAGSTSEIIHFACQSEKKEFLIGTEEGVMWELKQKCPGKVFYPVKSEQCCPGMKMVTLEKVRDALKEEKYQVVLDEETAKKARLPLDRMLELGK</sequence>
<accession>A0A9D1PE77</accession>
<evidence type="ECO:0000256" key="9">
    <source>
        <dbReference type="ARBA" id="ARBA00023014"/>
    </source>
</evidence>
<evidence type="ECO:0000256" key="6">
    <source>
        <dbReference type="ARBA" id="ARBA00022679"/>
    </source>
</evidence>
<evidence type="ECO:0000256" key="2">
    <source>
        <dbReference type="ARBA" id="ARBA00005065"/>
    </source>
</evidence>
<evidence type="ECO:0000256" key="4">
    <source>
        <dbReference type="ARBA" id="ARBA00022485"/>
    </source>
</evidence>
<evidence type="ECO:0000256" key="1">
    <source>
        <dbReference type="ARBA" id="ARBA00001966"/>
    </source>
</evidence>
<evidence type="ECO:0000256" key="7">
    <source>
        <dbReference type="ARBA" id="ARBA00022723"/>
    </source>
</evidence>
<keyword evidence="8" id="KW-0408">Iron</keyword>
<evidence type="ECO:0000256" key="3">
    <source>
        <dbReference type="ARBA" id="ARBA00012669"/>
    </source>
</evidence>
<name>A0A9D1PE77_9FIRM</name>
<dbReference type="GO" id="GO:0046872">
    <property type="term" value="F:metal ion binding"/>
    <property type="evidence" value="ECO:0007669"/>
    <property type="project" value="UniProtKB-KW"/>
</dbReference>
<protein>
    <recommendedName>
        <fullName evidence="3 10">Quinolinate synthase</fullName>
        <ecNumber evidence="3 10">2.5.1.72</ecNumber>
    </recommendedName>
</protein>
<dbReference type="GO" id="GO:0008987">
    <property type="term" value="F:quinolinate synthetase A activity"/>
    <property type="evidence" value="ECO:0007669"/>
    <property type="project" value="UniProtKB-UniRule"/>
</dbReference>
<dbReference type="EC" id="2.5.1.72" evidence="3 10"/>
<evidence type="ECO:0000256" key="8">
    <source>
        <dbReference type="ARBA" id="ARBA00023004"/>
    </source>
</evidence>
<dbReference type="PANTHER" id="PTHR30573">
    <property type="entry name" value="QUINOLINATE SYNTHETASE A"/>
    <property type="match status" value="1"/>
</dbReference>
<keyword evidence="4" id="KW-0004">4Fe-4S</keyword>
<dbReference type="Proteomes" id="UP000886814">
    <property type="component" value="Unassembled WGS sequence"/>
</dbReference>
<dbReference type="EMBL" id="DXIQ01000063">
    <property type="protein sequence ID" value="HIV39311.1"/>
    <property type="molecule type" value="Genomic_DNA"/>
</dbReference>
<dbReference type="Pfam" id="PF02445">
    <property type="entry name" value="NadA"/>
    <property type="match status" value="1"/>
</dbReference>
<proteinExistence type="predicted"/>
<comment type="cofactor">
    <cofactor evidence="1">
        <name>[4Fe-4S] cluster</name>
        <dbReference type="ChEBI" id="CHEBI:49883"/>
    </cofactor>
</comment>
<dbReference type="GO" id="GO:0051539">
    <property type="term" value="F:4 iron, 4 sulfur cluster binding"/>
    <property type="evidence" value="ECO:0007669"/>
    <property type="project" value="UniProtKB-KW"/>
</dbReference>
<keyword evidence="9" id="KW-0411">Iron-sulfur</keyword>
<evidence type="ECO:0000313" key="12">
    <source>
        <dbReference type="Proteomes" id="UP000886814"/>
    </source>
</evidence>
<dbReference type="AlphaFoldDB" id="A0A9D1PE77"/>
<dbReference type="GO" id="GO:0005829">
    <property type="term" value="C:cytosol"/>
    <property type="evidence" value="ECO:0007669"/>
    <property type="project" value="TreeGrafter"/>
</dbReference>
<organism evidence="11 12">
    <name type="scientific">Candidatus Blautia stercorigallinarum</name>
    <dbReference type="NCBI Taxonomy" id="2838501"/>
    <lineage>
        <taxon>Bacteria</taxon>
        <taxon>Bacillati</taxon>
        <taxon>Bacillota</taxon>
        <taxon>Clostridia</taxon>
        <taxon>Lachnospirales</taxon>
        <taxon>Lachnospiraceae</taxon>
        <taxon>Blautia</taxon>
    </lineage>
</organism>
<keyword evidence="5" id="KW-0662">Pyridine nucleotide biosynthesis</keyword>
<dbReference type="Gene3D" id="3.40.50.10800">
    <property type="entry name" value="NadA-like"/>
    <property type="match status" value="3"/>
</dbReference>
<evidence type="ECO:0000256" key="10">
    <source>
        <dbReference type="NCBIfam" id="TIGR00550"/>
    </source>
</evidence>
<dbReference type="InterPro" id="IPR003473">
    <property type="entry name" value="NadA"/>
</dbReference>
<dbReference type="PANTHER" id="PTHR30573:SF0">
    <property type="entry name" value="QUINOLINATE SYNTHASE, CHLOROPLASTIC"/>
    <property type="match status" value="1"/>
</dbReference>
<keyword evidence="6 11" id="KW-0808">Transferase</keyword>